<dbReference type="InterPro" id="IPR017853">
    <property type="entry name" value="GH"/>
</dbReference>
<dbReference type="Proteomes" id="UP001235712">
    <property type="component" value="Unassembled WGS sequence"/>
</dbReference>
<evidence type="ECO:0000313" key="6">
    <source>
        <dbReference type="Proteomes" id="UP001235712"/>
    </source>
</evidence>
<gene>
    <name evidence="5" type="ORF">J2S57_003706</name>
</gene>
<feature type="domain" description="GH26" evidence="4">
    <location>
        <begin position="32"/>
        <end position="341"/>
    </location>
</feature>
<protein>
    <recommendedName>
        <fullName evidence="4">GH26 domain-containing protein</fullName>
    </recommendedName>
</protein>
<dbReference type="RefSeq" id="WP_307244643.1">
    <property type="nucleotide sequence ID" value="NZ_JAUSQZ010000001.1"/>
</dbReference>
<feature type="active site" description="Proton donor" evidence="3">
    <location>
        <position position="157"/>
    </location>
</feature>
<dbReference type="Pfam" id="PF02156">
    <property type="entry name" value="Glyco_hydro_26"/>
    <property type="match status" value="1"/>
</dbReference>
<proteinExistence type="inferred from homology"/>
<reference evidence="5 6" key="1">
    <citation type="submission" date="2023-07" db="EMBL/GenBank/DDBJ databases">
        <title>Sequencing the genomes of 1000 actinobacteria strains.</title>
        <authorList>
            <person name="Klenk H.-P."/>
        </authorList>
    </citation>
    <scope>NUCLEOTIDE SEQUENCE [LARGE SCALE GENOMIC DNA]</scope>
    <source>
        <strain evidence="5 6">DSM 44388</strain>
    </source>
</reference>
<dbReference type="InterPro" id="IPR022790">
    <property type="entry name" value="GH26_dom"/>
</dbReference>
<comment type="caution">
    <text evidence="5">The sequence shown here is derived from an EMBL/GenBank/DDBJ whole genome shotgun (WGS) entry which is preliminary data.</text>
</comment>
<dbReference type="PROSITE" id="PS51764">
    <property type="entry name" value="GH26"/>
    <property type="match status" value="1"/>
</dbReference>
<organism evidence="5 6">
    <name type="scientific">Kineosporia succinea</name>
    <dbReference type="NCBI Taxonomy" id="84632"/>
    <lineage>
        <taxon>Bacteria</taxon>
        <taxon>Bacillati</taxon>
        <taxon>Actinomycetota</taxon>
        <taxon>Actinomycetes</taxon>
        <taxon>Kineosporiales</taxon>
        <taxon>Kineosporiaceae</taxon>
        <taxon>Kineosporia</taxon>
    </lineage>
</organism>
<dbReference type="SUPFAM" id="SSF51445">
    <property type="entry name" value="(Trans)glycosidases"/>
    <property type="match status" value="1"/>
</dbReference>
<name>A0ABT9P652_9ACTN</name>
<evidence type="ECO:0000256" key="2">
    <source>
        <dbReference type="ARBA" id="ARBA00023295"/>
    </source>
</evidence>
<accession>A0ABT9P652</accession>
<evidence type="ECO:0000313" key="5">
    <source>
        <dbReference type="EMBL" id="MDP9827957.1"/>
    </source>
</evidence>
<dbReference type="EMBL" id="JAUSQZ010000001">
    <property type="protein sequence ID" value="MDP9827957.1"/>
    <property type="molecule type" value="Genomic_DNA"/>
</dbReference>
<keyword evidence="6" id="KW-1185">Reference proteome</keyword>
<evidence type="ECO:0000256" key="1">
    <source>
        <dbReference type="ARBA" id="ARBA00022801"/>
    </source>
</evidence>
<keyword evidence="1 3" id="KW-0378">Hydrolase</keyword>
<evidence type="ECO:0000259" key="4">
    <source>
        <dbReference type="PROSITE" id="PS51764"/>
    </source>
</evidence>
<evidence type="ECO:0000256" key="3">
    <source>
        <dbReference type="PROSITE-ProRule" id="PRU01100"/>
    </source>
</evidence>
<dbReference type="Gene3D" id="3.20.20.80">
    <property type="entry name" value="Glycosidases"/>
    <property type="match status" value="1"/>
</dbReference>
<sequence>MKNRRWLSFGVVSSISLGVAAVLAVTTLTGAAPATAVTPRISSKQSGMPWASGSFMPSFVPSAQVDFGTQRGAKSDVAVTYSGRVTWNDIKNPAWLWHQWKDAPQTLVISSAPFPENQGNTLAACANGKYDKYWKEFGANAVKAGMSDRTVVRLAWEFNGTWVEWAAYNPNTFVKCWRRIFNAAESKAPRLRWDWTVNRGIGDALSDATKAWPGKKYVDYVGVDSYDGYPAVKTKAAWEKQLNGNQGLNYWAAFAKRKGKRLSVPEWGLYPGYAWKGNGGGDNANYMAKMFSFFRSKRGNMAYEAYFNDTDPAHAGALSLNPRGRAEYRKQVKSAIRLAKASK</sequence>
<comment type="similarity">
    <text evidence="3">Belongs to the glycosyl hydrolase 26 family.</text>
</comment>
<feature type="active site" description="Nucleophile" evidence="3">
    <location>
        <position position="266"/>
    </location>
</feature>
<keyword evidence="2 3" id="KW-0326">Glycosidase</keyword>